<evidence type="ECO:0000256" key="1">
    <source>
        <dbReference type="ARBA" id="ARBA00010638"/>
    </source>
</evidence>
<evidence type="ECO:0000256" key="5">
    <source>
        <dbReference type="RuleBase" id="RU361279"/>
    </source>
</evidence>
<accession>A0A1F5FZH0</accession>
<dbReference type="Pfam" id="PF01812">
    <property type="entry name" value="5-FTHF_cyc-lig"/>
    <property type="match status" value="1"/>
</dbReference>
<dbReference type="PANTHER" id="PTHR23407">
    <property type="entry name" value="ATPASE INHIBITOR/5-FORMYLTETRAHYDROFOLATE CYCLO-LIGASE"/>
    <property type="match status" value="1"/>
</dbReference>
<dbReference type="InterPro" id="IPR037171">
    <property type="entry name" value="NagB/RpiA_transferase-like"/>
</dbReference>
<feature type="binding site" evidence="4">
    <location>
        <position position="54"/>
    </location>
    <ligand>
        <name>substrate</name>
    </ligand>
</feature>
<keyword evidence="2 4" id="KW-0547">Nucleotide-binding</keyword>
<dbReference type="GO" id="GO:0009396">
    <property type="term" value="P:folic acid-containing compound biosynthetic process"/>
    <property type="evidence" value="ECO:0007669"/>
    <property type="project" value="TreeGrafter"/>
</dbReference>
<dbReference type="Gene3D" id="3.40.50.10420">
    <property type="entry name" value="NagB/RpiA/CoA transferase-like"/>
    <property type="match status" value="1"/>
</dbReference>
<reference evidence="6 7" key="1">
    <citation type="journal article" date="2016" name="Nat. Commun.">
        <title>Thousands of microbial genomes shed light on interconnected biogeochemical processes in an aquifer system.</title>
        <authorList>
            <person name="Anantharaman K."/>
            <person name="Brown C.T."/>
            <person name="Hug L.A."/>
            <person name="Sharon I."/>
            <person name="Castelle C.J."/>
            <person name="Probst A.J."/>
            <person name="Thomas B.C."/>
            <person name="Singh A."/>
            <person name="Wilkins M.J."/>
            <person name="Karaoz U."/>
            <person name="Brodie E.L."/>
            <person name="Williams K.H."/>
            <person name="Hubbard S.S."/>
            <person name="Banfield J.F."/>
        </authorList>
    </citation>
    <scope>NUCLEOTIDE SEQUENCE [LARGE SCALE GENOMIC DNA]</scope>
</reference>
<dbReference type="GO" id="GO:0005524">
    <property type="term" value="F:ATP binding"/>
    <property type="evidence" value="ECO:0007669"/>
    <property type="project" value="UniProtKB-KW"/>
</dbReference>
<feature type="binding site" evidence="4">
    <location>
        <begin position="8"/>
        <end position="12"/>
    </location>
    <ligand>
        <name>ATP</name>
        <dbReference type="ChEBI" id="CHEBI:30616"/>
    </ligand>
</feature>
<keyword evidence="5" id="KW-0460">Magnesium</keyword>
<comment type="caution">
    <text evidence="6">The sequence shown here is derived from an EMBL/GenBank/DDBJ whole genome shotgun (WGS) entry which is preliminary data.</text>
</comment>
<dbReference type="InterPro" id="IPR024185">
    <property type="entry name" value="FTHF_cligase-like_sf"/>
</dbReference>
<keyword evidence="3 4" id="KW-0067">ATP-binding</keyword>
<dbReference type="SUPFAM" id="SSF100950">
    <property type="entry name" value="NagB/RpiA/CoA transferase-like"/>
    <property type="match status" value="1"/>
</dbReference>
<dbReference type="GO" id="GO:0046872">
    <property type="term" value="F:metal ion binding"/>
    <property type="evidence" value="ECO:0007669"/>
    <property type="project" value="UniProtKB-KW"/>
</dbReference>
<name>A0A1F5FZH0_9BACT</name>
<dbReference type="PIRSF" id="PIRSF006806">
    <property type="entry name" value="FTHF_cligase"/>
    <property type="match status" value="1"/>
</dbReference>
<comment type="similarity">
    <text evidence="1 5">Belongs to the 5-formyltetrahydrofolate cyclo-ligase family.</text>
</comment>
<evidence type="ECO:0000256" key="2">
    <source>
        <dbReference type="ARBA" id="ARBA00022741"/>
    </source>
</evidence>
<evidence type="ECO:0000313" key="6">
    <source>
        <dbReference type="EMBL" id="OGD85011.1"/>
    </source>
</evidence>
<dbReference type="PANTHER" id="PTHR23407:SF1">
    <property type="entry name" value="5-FORMYLTETRAHYDROFOLATE CYCLO-LIGASE"/>
    <property type="match status" value="1"/>
</dbReference>
<evidence type="ECO:0000256" key="3">
    <source>
        <dbReference type="ARBA" id="ARBA00022840"/>
    </source>
</evidence>
<proteinExistence type="inferred from homology"/>
<dbReference type="GO" id="GO:0035999">
    <property type="term" value="P:tetrahydrofolate interconversion"/>
    <property type="evidence" value="ECO:0007669"/>
    <property type="project" value="TreeGrafter"/>
</dbReference>
<gene>
    <name evidence="6" type="ORF">A2165_02610</name>
</gene>
<comment type="catalytic activity">
    <reaction evidence="5">
        <text>(6S)-5-formyl-5,6,7,8-tetrahydrofolate + ATP = (6R)-5,10-methenyltetrahydrofolate + ADP + phosphate</text>
        <dbReference type="Rhea" id="RHEA:10488"/>
        <dbReference type="ChEBI" id="CHEBI:30616"/>
        <dbReference type="ChEBI" id="CHEBI:43474"/>
        <dbReference type="ChEBI" id="CHEBI:57455"/>
        <dbReference type="ChEBI" id="CHEBI:57457"/>
        <dbReference type="ChEBI" id="CHEBI:456216"/>
        <dbReference type="EC" id="6.3.3.2"/>
    </reaction>
</comment>
<dbReference type="NCBIfam" id="TIGR02727">
    <property type="entry name" value="MTHFS_bact"/>
    <property type="match status" value="1"/>
</dbReference>
<keyword evidence="5" id="KW-0479">Metal-binding</keyword>
<dbReference type="Proteomes" id="UP000179252">
    <property type="component" value="Unassembled WGS sequence"/>
</dbReference>
<dbReference type="InterPro" id="IPR002698">
    <property type="entry name" value="FTHF_cligase"/>
</dbReference>
<feature type="binding site" evidence="4">
    <location>
        <position position="59"/>
    </location>
    <ligand>
        <name>substrate</name>
    </ligand>
</feature>
<sequence>MAATDNLKRGLRQLYLQKRRALTLNTVLQKSQSIAIKVLNLTQIINNNVISCYIPINNEVDTKDLIDNLLEQGKTVVLPCLFQKDHKYHFGKFINRQELKEGPFGILQPKNPIAVNPSKIEVAILPGLAFAKTGVRLGYGKGVFDKLLSWSKALKIGLAYDFQIIDEIPKEKQDILVDLIVTERLVWRVGGN</sequence>
<organism evidence="6 7">
    <name type="scientific">Candidatus Curtissbacteria bacterium RBG_13_40_7</name>
    <dbReference type="NCBI Taxonomy" id="1797706"/>
    <lineage>
        <taxon>Bacteria</taxon>
        <taxon>Candidatus Curtissiibacteriota</taxon>
    </lineage>
</organism>
<dbReference type="EC" id="6.3.3.2" evidence="5"/>
<protein>
    <recommendedName>
        <fullName evidence="5">5-formyltetrahydrofolate cyclo-ligase</fullName>
        <ecNumber evidence="5">6.3.3.2</ecNumber>
    </recommendedName>
</protein>
<dbReference type="GO" id="GO:0030272">
    <property type="term" value="F:5-formyltetrahydrofolate cyclo-ligase activity"/>
    <property type="evidence" value="ECO:0007669"/>
    <property type="project" value="UniProtKB-EC"/>
</dbReference>
<comment type="cofactor">
    <cofactor evidence="5">
        <name>Mg(2+)</name>
        <dbReference type="ChEBI" id="CHEBI:18420"/>
    </cofactor>
</comment>
<evidence type="ECO:0000256" key="4">
    <source>
        <dbReference type="PIRSR" id="PIRSR006806-1"/>
    </source>
</evidence>
<dbReference type="AlphaFoldDB" id="A0A1F5FZH0"/>
<evidence type="ECO:0000313" key="7">
    <source>
        <dbReference type="Proteomes" id="UP000179252"/>
    </source>
</evidence>
<dbReference type="EMBL" id="MFAU01000003">
    <property type="protein sequence ID" value="OGD85011.1"/>
    <property type="molecule type" value="Genomic_DNA"/>
</dbReference>
<keyword evidence="6" id="KW-0436">Ligase</keyword>